<dbReference type="EMBL" id="BAFE01000030">
    <property type="protein sequence ID" value="GAB48015.1"/>
    <property type="molecule type" value="Genomic_DNA"/>
</dbReference>
<evidence type="ECO:0000313" key="3">
    <source>
        <dbReference type="Proteomes" id="UP000004367"/>
    </source>
</evidence>
<evidence type="ECO:0000259" key="1">
    <source>
        <dbReference type="Pfam" id="PF01814"/>
    </source>
</evidence>
<dbReference type="OrthoDB" id="3381279at2"/>
<reference evidence="2 3" key="1">
    <citation type="submission" date="2012-02" db="EMBL/GenBank/DDBJ databases">
        <title>Whole genome shotgun sequence of Mobilicoccus pelagius NBRC 104925.</title>
        <authorList>
            <person name="Yoshida Y."/>
            <person name="Hosoyama A."/>
            <person name="Tsuchikane K."/>
            <person name="Katsumata H."/>
            <person name="Yamazaki S."/>
            <person name="Fujita N."/>
        </authorList>
    </citation>
    <scope>NUCLEOTIDE SEQUENCE [LARGE SCALE GENOMIC DNA]</scope>
    <source>
        <strain evidence="2 3">NBRC 104925</strain>
    </source>
</reference>
<gene>
    <name evidence="2" type="ORF">MOPEL_032_00570</name>
</gene>
<dbReference type="AlphaFoldDB" id="H5UQK7"/>
<dbReference type="InterPro" id="IPR012312">
    <property type="entry name" value="Hemerythrin-like"/>
</dbReference>
<accession>H5UQK7</accession>
<dbReference type="PANTHER" id="PTHR35585:SF1">
    <property type="entry name" value="HHE DOMAIN PROTEIN (AFU_ORTHOLOGUE AFUA_4G00730)"/>
    <property type="match status" value="1"/>
</dbReference>
<name>H5UQK7_9MICO</name>
<evidence type="ECO:0000313" key="2">
    <source>
        <dbReference type="EMBL" id="GAB48015.1"/>
    </source>
</evidence>
<dbReference type="Proteomes" id="UP000004367">
    <property type="component" value="Unassembled WGS sequence"/>
</dbReference>
<dbReference type="Gene3D" id="1.20.120.520">
    <property type="entry name" value="nmb1532 protein domain like"/>
    <property type="match status" value="1"/>
</dbReference>
<sequence length="175" mass="19945">MCQYCGCHEIEPIGALMDDHFEIRNLCRHIRGHVEADRREEAVDLVRQLVRYFTVHNSVEEGGLYLSMTRFEEYEEKAGTLYDEHDALDAVIDDLLALADADRYADIDFAPLLAEFDVLLEHIDHEENGLFPAAAVALDQADWDRCERLRTAAVARLDGPLWKEQGEAAWSSPRA</sequence>
<organism evidence="2 3">
    <name type="scientific">Mobilicoccus pelagius NBRC 104925</name>
    <dbReference type="NCBI Taxonomy" id="1089455"/>
    <lineage>
        <taxon>Bacteria</taxon>
        <taxon>Bacillati</taxon>
        <taxon>Actinomycetota</taxon>
        <taxon>Actinomycetes</taxon>
        <taxon>Micrococcales</taxon>
        <taxon>Dermatophilaceae</taxon>
        <taxon>Mobilicoccus</taxon>
    </lineage>
</organism>
<dbReference type="PANTHER" id="PTHR35585">
    <property type="entry name" value="HHE DOMAIN PROTEIN (AFU_ORTHOLOGUE AFUA_4G00730)"/>
    <property type="match status" value="1"/>
</dbReference>
<keyword evidence="3" id="KW-1185">Reference proteome</keyword>
<dbReference type="Pfam" id="PF01814">
    <property type="entry name" value="Hemerythrin"/>
    <property type="match status" value="1"/>
</dbReference>
<feature type="domain" description="Hemerythrin-like" evidence="1">
    <location>
        <begin position="12"/>
        <end position="134"/>
    </location>
</feature>
<protein>
    <recommendedName>
        <fullName evidence="1">Hemerythrin-like domain-containing protein</fullName>
    </recommendedName>
</protein>
<proteinExistence type="predicted"/>
<dbReference type="RefSeq" id="WP_009481913.1">
    <property type="nucleotide sequence ID" value="NZ_BAFE01000030.1"/>
</dbReference>
<dbReference type="STRING" id="1089455.MOPEL_032_00570"/>
<dbReference type="eggNOG" id="COG3945">
    <property type="taxonomic scope" value="Bacteria"/>
</dbReference>
<comment type="caution">
    <text evidence="2">The sequence shown here is derived from an EMBL/GenBank/DDBJ whole genome shotgun (WGS) entry which is preliminary data.</text>
</comment>